<reference evidence="1 2" key="1">
    <citation type="submission" date="2021-05" db="EMBL/GenBank/DDBJ databases">
        <title>Draft Whole Genome Sequencing Of Biosensor Chromobacterium violaceum Strain CV026 Reveals A Regulatory RNA In Chromobacterium violaceum Phenotype Regulatory Network.</title>
        <authorList>
            <person name="Hong K.W."/>
            <person name="Chan K.G."/>
            <person name="Chang C.-Y."/>
        </authorList>
    </citation>
    <scope>NUCLEOTIDE SEQUENCE [LARGE SCALE GENOMIC DNA]</scope>
    <source>
        <strain evidence="1 2">ATCC 31532</strain>
    </source>
</reference>
<evidence type="ECO:0000313" key="1">
    <source>
        <dbReference type="EMBL" id="MBW8290228.1"/>
    </source>
</evidence>
<dbReference type="RefSeq" id="WP_146008433.1">
    <property type="nucleotide sequence ID" value="NZ_CP142381.1"/>
</dbReference>
<gene>
    <name evidence="1" type="ORF">KIF53_21545</name>
</gene>
<dbReference type="GeneID" id="89687545"/>
<sequence>MNTFKSTTGKEIPFASSEGQLKIEHLLQSRRDVWKIIPTYPYLAIDWERVQSEMPSLKTFVVFSEGQLLQNMRTQDLGARILGMLVGGGANAGFGTNSNAFVRGKANAKAWHLHNWNPLLYIGASPWIAAGTHFIMVDDDSIFQHEFAELITVNAYSRPQSAHFDFTALCDLRDEYNTKYLNNRSASEAELHALALSLDRAFRENSRVLAEAETLHNRLSVGMTSVDYDAPTLTKYDRLIHNAGGVPQVEIAYALLHYERAIKDFNSLKASHAAGNVDDALSLGINCVVSAAACVEAIANRLVYEATGMHPDRRDKREPVSKINDAGAALAMLDGNSFSPLTRGTPVFSSLDEIRILRNAFMHAKEQETDIDPTTSTSEMLNKVDEANCRRFLASVRECADKVYSQLPKLTPPIVIMRNVTWMGDLEVP</sequence>
<comment type="caution">
    <text evidence="1">The sequence shown here is derived from an EMBL/GenBank/DDBJ whole genome shotgun (WGS) entry which is preliminary data.</text>
</comment>
<name>A0ABS7FJH8_9NEIS</name>
<dbReference type="Proteomes" id="UP000711178">
    <property type="component" value="Unassembled WGS sequence"/>
</dbReference>
<accession>A0ABS7FJH8</accession>
<protein>
    <submittedName>
        <fullName evidence="1">Uncharacterized protein</fullName>
    </submittedName>
</protein>
<dbReference type="EMBL" id="JAHDTB010000038">
    <property type="protein sequence ID" value="MBW8290228.1"/>
    <property type="molecule type" value="Genomic_DNA"/>
</dbReference>
<keyword evidence="2" id="KW-1185">Reference proteome</keyword>
<organism evidence="1 2">
    <name type="scientific">Chromobacterium subtsugae</name>
    <dbReference type="NCBI Taxonomy" id="251747"/>
    <lineage>
        <taxon>Bacteria</taxon>
        <taxon>Pseudomonadati</taxon>
        <taxon>Pseudomonadota</taxon>
        <taxon>Betaproteobacteria</taxon>
        <taxon>Neisseriales</taxon>
        <taxon>Chromobacteriaceae</taxon>
        <taxon>Chromobacterium</taxon>
    </lineage>
</organism>
<proteinExistence type="predicted"/>
<evidence type="ECO:0000313" key="2">
    <source>
        <dbReference type="Proteomes" id="UP000711178"/>
    </source>
</evidence>